<feature type="transmembrane region" description="Helical" evidence="8">
    <location>
        <begin position="86"/>
        <end position="106"/>
    </location>
</feature>
<dbReference type="SUPFAM" id="SSF161098">
    <property type="entry name" value="MetI-like"/>
    <property type="match status" value="1"/>
</dbReference>
<feature type="domain" description="ABC transmembrane type-1" evidence="9">
    <location>
        <begin position="80"/>
        <end position="268"/>
    </location>
</feature>
<keyword evidence="6 8" id="KW-1133">Transmembrane helix</keyword>
<evidence type="ECO:0000256" key="4">
    <source>
        <dbReference type="ARBA" id="ARBA00022519"/>
    </source>
</evidence>
<name>A0ABT8A4S0_9PROT</name>
<proteinExistence type="inferred from homology"/>
<evidence type="ECO:0000313" key="11">
    <source>
        <dbReference type="Proteomes" id="UP001529369"/>
    </source>
</evidence>
<comment type="similarity">
    <text evidence="8">Belongs to the binding-protein-dependent transport system permease family.</text>
</comment>
<dbReference type="CDD" id="cd06261">
    <property type="entry name" value="TM_PBP2"/>
    <property type="match status" value="1"/>
</dbReference>
<dbReference type="PANTHER" id="PTHR43357">
    <property type="entry name" value="INNER MEMBRANE ABC TRANSPORTER PERMEASE PROTEIN YDCV"/>
    <property type="match status" value="1"/>
</dbReference>
<feature type="transmembrane region" description="Helical" evidence="8">
    <location>
        <begin position="20"/>
        <end position="46"/>
    </location>
</feature>
<evidence type="ECO:0000256" key="2">
    <source>
        <dbReference type="ARBA" id="ARBA00022448"/>
    </source>
</evidence>
<dbReference type="RefSeq" id="WP_290316369.1">
    <property type="nucleotide sequence ID" value="NZ_JAUFPN010000107.1"/>
</dbReference>
<reference evidence="11" key="1">
    <citation type="journal article" date="2019" name="Int. J. Syst. Evol. Microbiol.">
        <title>The Global Catalogue of Microorganisms (GCM) 10K type strain sequencing project: providing services to taxonomists for standard genome sequencing and annotation.</title>
        <authorList>
            <consortium name="The Broad Institute Genomics Platform"/>
            <consortium name="The Broad Institute Genome Sequencing Center for Infectious Disease"/>
            <person name="Wu L."/>
            <person name="Ma J."/>
        </authorList>
    </citation>
    <scope>NUCLEOTIDE SEQUENCE [LARGE SCALE GENOMIC DNA]</scope>
    <source>
        <strain evidence="11">CECT 7131</strain>
    </source>
</reference>
<keyword evidence="2 8" id="KW-0813">Transport</keyword>
<evidence type="ECO:0000256" key="5">
    <source>
        <dbReference type="ARBA" id="ARBA00022692"/>
    </source>
</evidence>
<dbReference type="InterPro" id="IPR035906">
    <property type="entry name" value="MetI-like_sf"/>
</dbReference>
<dbReference type="Gene3D" id="1.10.3720.10">
    <property type="entry name" value="MetI-like"/>
    <property type="match status" value="1"/>
</dbReference>
<dbReference type="PANTHER" id="PTHR43357:SF4">
    <property type="entry name" value="INNER MEMBRANE ABC TRANSPORTER PERMEASE PROTEIN YDCV"/>
    <property type="match status" value="1"/>
</dbReference>
<sequence>MARLRTAGARRRSMGEIAYVGIIGFLAALALLILVGPILVVLATSFTDSRSIRFPPTGFSLRWYELLLDEVRSRQIHRAVGNTLTVAAWAAGLATVLGTAAAVAMARAAGRAGRLADAFFMAPLVLPGLAFGLAALMYFSLLGFRPSLEMLVAGHLIVVAPFVLRTVGASLSQLDPSLLDASRSLGAGPVMTFRRVVLPLIAPGIAAGAFLAFMASVDNVPVSLFLSSARTDMLPIRMWGMMESTLDVRVAAVSGLLILTVFVLMLVMERFTGLTRRMRG</sequence>
<evidence type="ECO:0000256" key="7">
    <source>
        <dbReference type="ARBA" id="ARBA00023136"/>
    </source>
</evidence>
<keyword evidence="11" id="KW-1185">Reference proteome</keyword>
<keyword evidence="3" id="KW-1003">Cell membrane</keyword>
<dbReference type="InterPro" id="IPR000515">
    <property type="entry name" value="MetI-like"/>
</dbReference>
<dbReference type="PROSITE" id="PS50928">
    <property type="entry name" value="ABC_TM1"/>
    <property type="match status" value="1"/>
</dbReference>
<feature type="transmembrane region" description="Helical" evidence="8">
    <location>
        <begin position="196"/>
        <end position="217"/>
    </location>
</feature>
<feature type="transmembrane region" description="Helical" evidence="8">
    <location>
        <begin position="151"/>
        <end position="175"/>
    </location>
</feature>
<organism evidence="10 11">
    <name type="scientific">Paeniroseomonas aquatica</name>
    <dbReference type="NCBI Taxonomy" id="373043"/>
    <lineage>
        <taxon>Bacteria</taxon>
        <taxon>Pseudomonadati</taxon>
        <taxon>Pseudomonadota</taxon>
        <taxon>Alphaproteobacteria</taxon>
        <taxon>Acetobacterales</taxon>
        <taxon>Acetobacteraceae</taxon>
        <taxon>Paeniroseomonas</taxon>
    </lineage>
</organism>
<keyword evidence="4" id="KW-0997">Cell inner membrane</keyword>
<dbReference type="Pfam" id="PF00528">
    <property type="entry name" value="BPD_transp_1"/>
    <property type="match status" value="1"/>
</dbReference>
<protein>
    <submittedName>
        <fullName evidence="10">ABC transporter permease</fullName>
    </submittedName>
</protein>
<evidence type="ECO:0000256" key="8">
    <source>
        <dbReference type="RuleBase" id="RU363032"/>
    </source>
</evidence>
<accession>A0ABT8A4S0</accession>
<feature type="transmembrane region" description="Helical" evidence="8">
    <location>
        <begin position="118"/>
        <end position="139"/>
    </location>
</feature>
<evidence type="ECO:0000256" key="3">
    <source>
        <dbReference type="ARBA" id="ARBA00022475"/>
    </source>
</evidence>
<feature type="transmembrane region" description="Helical" evidence="8">
    <location>
        <begin position="248"/>
        <end position="268"/>
    </location>
</feature>
<evidence type="ECO:0000256" key="6">
    <source>
        <dbReference type="ARBA" id="ARBA00022989"/>
    </source>
</evidence>
<gene>
    <name evidence="10" type="ORF">QWZ14_09355</name>
</gene>
<keyword evidence="5 8" id="KW-0812">Transmembrane</keyword>
<dbReference type="EMBL" id="JAUFPN010000107">
    <property type="protein sequence ID" value="MDN3564569.1"/>
    <property type="molecule type" value="Genomic_DNA"/>
</dbReference>
<evidence type="ECO:0000259" key="9">
    <source>
        <dbReference type="PROSITE" id="PS50928"/>
    </source>
</evidence>
<keyword evidence="7 8" id="KW-0472">Membrane</keyword>
<evidence type="ECO:0000313" key="10">
    <source>
        <dbReference type="EMBL" id="MDN3564569.1"/>
    </source>
</evidence>
<evidence type="ECO:0000256" key="1">
    <source>
        <dbReference type="ARBA" id="ARBA00004429"/>
    </source>
</evidence>
<dbReference type="Proteomes" id="UP001529369">
    <property type="component" value="Unassembled WGS sequence"/>
</dbReference>
<comment type="caution">
    <text evidence="10">The sequence shown here is derived from an EMBL/GenBank/DDBJ whole genome shotgun (WGS) entry which is preliminary data.</text>
</comment>
<comment type="subcellular location">
    <subcellularLocation>
        <location evidence="1">Cell inner membrane</location>
        <topology evidence="1">Multi-pass membrane protein</topology>
    </subcellularLocation>
    <subcellularLocation>
        <location evidence="8">Cell membrane</location>
        <topology evidence="8">Multi-pass membrane protein</topology>
    </subcellularLocation>
</comment>